<dbReference type="Proteomes" id="UP000029998">
    <property type="component" value="Unassembled WGS sequence"/>
</dbReference>
<evidence type="ECO:0000313" key="8">
    <source>
        <dbReference type="Proteomes" id="UP000029998"/>
    </source>
</evidence>
<dbReference type="Pfam" id="PF00072">
    <property type="entry name" value="Response_reg"/>
    <property type="match status" value="1"/>
</dbReference>
<keyword evidence="3 4" id="KW-0597">Phosphoprotein</keyword>
<feature type="domain" description="Histidine kinase" evidence="5">
    <location>
        <begin position="123"/>
        <end position="338"/>
    </location>
</feature>
<evidence type="ECO:0000313" key="7">
    <source>
        <dbReference type="EMBL" id="KGM53211.1"/>
    </source>
</evidence>
<comment type="catalytic activity">
    <reaction evidence="1">
        <text>ATP + protein L-histidine = ADP + protein N-phospho-L-histidine.</text>
        <dbReference type="EC" id="2.7.13.3"/>
    </reaction>
</comment>
<dbReference type="PRINTS" id="PR00344">
    <property type="entry name" value="BCTRLSENSOR"/>
</dbReference>
<dbReference type="InterPro" id="IPR001789">
    <property type="entry name" value="Sig_transdc_resp-reg_receiver"/>
</dbReference>
<dbReference type="eggNOG" id="COG2205">
    <property type="taxonomic scope" value="Bacteria"/>
</dbReference>
<dbReference type="AlphaFoldDB" id="A0A0A0EQE3"/>
<dbReference type="Pfam" id="PF00512">
    <property type="entry name" value="HisKA"/>
    <property type="match status" value="1"/>
</dbReference>
<dbReference type="InterPro" id="IPR004358">
    <property type="entry name" value="Sig_transdc_His_kin-like_C"/>
</dbReference>
<evidence type="ECO:0000256" key="1">
    <source>
        <dbReference type="ARBA" id="ARBA00000085"/>
    </source>
</evidence>
<protein>
    <recommendedName>
        <fullName evidence="2">histidine kinase</fullName>
        <ecNumber evidence="2">2.7.13.3</ecNumber>
    </recommendedName>
</protein>
<dbReference type="InterPro" id="IPR003594">
    <property type="entry name" value="HATPase_dom"/>
</dbReference>
<dbReference type="GO" id="GO:0000155">
    <property type="term" value="F:phosphorelay sensor kinase activity"/>
    <property type="evidence" value="ECO:0007669"/>
    <property type="project" value="InterPro"/>
</dbReference>
<dbReference type="PANTHER" id="PTHR43547:SF10">
    <property type="entry name" value="SENSOR HISTIDINE KINASE DCUS"/>
    <property type="match status" value="1"/>
</dbReference>
<dbReference type="PROSITE" id="PS50109">
    <property type="entry name" value="HIS_KIN"/>
    <property type="match status" value="1"/>
</dbReference>
<dbReference type="InterPro" id="IPR003661">
    <property type="entry name" value="HisK_dim/P_dom"/>
</dbReference>
<dbReference type="SMART" id="SM00448">
    <property type="entry name" value="REC"/>
    <property type="match status" value="1"/>
</dbReference>
<reference evidence="7 8" key="1">
    <citation type="submission" date="2013-08" db="EMBL/GenBank/DDBJ databases">
        <title>Genome sequencing of Lysobacter.</title>
        <authorList>
            <person name="Zhang S."/>
            <person name="Wang G."/>
        </authorList>
    </citation>
    <scope>NUCLEOTIDE SEQUENCE [LARGE SCALE GENOMIC DNA]</scope>
    <source>
        <strain evidence="7 8">GH1-9</strain>
    </source>
</reference>
<feature type="modified residue" description="4-aspartylphosphate" evidence="4">
    <location>
        <position position="34"/>
    </location>
</feature>
<dbReference type="Gene3D" id="3.30.565.10">
    <property type="entry name" value="Histidine kinase-like ATPase, C-terminal domain"/>
    <property type="match status" value="1"/>
</dbReference>
<accession>A0A0A0EQE3</accession>
<dbReference type="InterPro" id="IPR011006">
    <property type="entry name" value="CheY-like_superfamily"/>
</dbReference>
<dbReference type="SMART" id="SM00387">
    <property type="entry name" value="HATPase_c"/>
    <property type="match status" value="1"/>
</dbReference>
<dbReference type="EC" id="2.7.13.3" evidence="2"/>
<dbReference type="SMART" id="SM00388">
    <property type="entry name" value="HisKA"/>
    <property type="match status" value="1"/>
</dbReference>
<evidence type="ECO:0000259" key="5">
    <source>
        <dbReference type="PROSITE" id="PS50109"/>
    </source>
</evidence>
<dbReference type="STRING" id="1385517.N800_09670"/>
<proteinExistence type="predicted"/>
<evidence type="ECO:0000256" key="4">
    <source>
        <dbReference type="PROSITE-ProRule" id="PRU00169"/>
    </source>
</evidence>
<sequence length="339" mass="37318">MLLARQSYEVVTAGSGEEALERFEASPPDLVLLDMMMPGMDGFEVLAGLRERRHPFDVPVVFVTAAQDRDLLLRAFEVGAVDYVTKPFLPEELLARVNAHVGLKLARDRLARVAREREELVNLVAHDLKNPLSSVLFASDILINDGVKPERVPRYLQMIHESAQDALGYIRDYLESRAHGGGNPHAGASADLGSTLDWLMQRYEMQLEARGIAPTVIPPAENARVAIDERVLRQVSENLVTNAMKYAANAPLTLAAQRGAPGFWRLVVADRGPGIPTARQRELFRPFTRLQVDPGDTISSGLGLSLAKRIVESAGGQLWYEARARGGSRFVIELPEVAP</sequence>
<dbReference type="Pfam" id="PF02518">
    <property type="entry name" value="HATPase_c"/>
    <property type="match status" value="1"/>
</dbReference>
<name>A0A0A0EQE3_9GAMM</name>
<dbReference type="InterPro" id="IPR036890">
    <property type="entry name" value="HATPase_C_sf"/>
</dbReference>
<dbReference type="InterPro" id="IPR005467">
    <property type="entry name" value="His_kinase_dom"/>
</dbReference>
<dbReference type="Gene3D" id="3.40.50.2300">
    <property type="match status" value="1"/>
</dbReference>
<dbReference type="PROSITE" id="PS50110">
    <property type="entry name" value="RESPONSE_REGULATORY"/>
    <property type="match status" value="1"/>
</dbReference>
<dbReference type="Gene3D" id="1.10.287.130">
    <property type="match status" value="1"/>
</dbReference>
<keyword evidence="8" id="KW-1185">Reference proteome</keyword>
<evidence type="ECO:0000256" key="2">
    <source>
        <dbReference type="ARBA" id="ARBA00012438"/>
    </source>
</evidence>
<dbReference type="SUPFAM" id="SSF52172">
    <property type="entry name" value="CheY-like"/>
    <property type="match status" value="1"/>
</dbReference>
<dbReference type="EMBL" id="AVPU01000037">
    <property type="protein sequence ID" value="KGM53211.1"/>
    <property type="molecule type" value="Genomic_DNA"/>
</dbReference>
<gene>
    <name evidence="7" type="ORF">N800_09670</name>
</gene>
<evidence type="ECO:0000256" key="3">
    <source>
        <dbReference type="ARBA" id="ARBA00022553"/>
    </source>
</evidence>
<dbReference type="SUPFAM" id="SSF55874">
    <property type="entry name" value="ATPase domain of HSP90 chaperone/DNA topoisomerase II/histidine kinase"/>
    <property type="match status" value="1"/>
</dbReference>
<feature type="domain" description="Response regulatory" evidence="6">
    <location>
        <begin position="1"/>
        <end position="101"/>
    </location>
</feature>
<comment type="caution">
    <text evidence="7">The sequence shown here is derived from an EMBL/GenBank/DDBJ whole genome shotgun (WGS) entry which is preliminary data.</text>
</comment>
<dbReference type="CDD" id="cd00082">
    <property type="entry name" value="HisKA"/>
    <property type="match status" value="1"/>
</dbReference>
<dbReference type="PANTHER" id="PTHR43547">
    <property type="entry name" value="TWO-COMPONENT HISTIDINE KINASE"/>
    <property type="match status" value="1"/>
</dbReference>
<organism evidence="7 8">
    <name type="scientific">Lysobacter daejeonensis GH1-9</name>
    <dbReference type="NCBI Taxonomy" id="1385517"/>
    <lineage>
        <taxon>Bacteria</taxon>
        <taxon>Pseudomonadati</taxon>
        <taxon>Pseudomonadota</taxon>
        <taxon>Gammaproteobacteria</taxon>
        <taxon>Lysobacterales</taxon>
        <taxon>Lysobacteraceae</taxon>
        <taxon>Aerolutibacter</taxon>
    </lineage>
</organism>
<evidence type="ECO:0000259" key="6">
    <source>
        <dbReference type="PROSITE" id="PS50110"/>
    </source>
</evidence>